<keyword evidence="3" id="KW-1185">Reference proteome</keyword>
<evidence type="ECO:0000313" key="2">
    <source>
        <dbReference type="EMBL" id="VDN03430.1"/>
    </source>
</evidence>
<feature type="transmembrane region" description="Helical" evidence="1">
    <location>
        <begin position="12"/>
        <end position="30"/>
    </location>
</feature>
<organism evidence="4">
    <name type="scientific">Thelazia callipaeda</name>
    <name type="common">Oriental eyeworm</name>
    <name type="synonym">Parasitic nematode</name>
    <dbReference type="NCBI Taxonomy" id="103827"/>
    <lineage>
        <taxon>Eukaryota</taxon>
        <taxon>Metazoa</taxon>
        <taxon>Ecdysozoa</taxon>
        <taxon>Nematoda</taxon>
        <taxon>Chromadorea</taxon>
        <taxon>Rhabditida</taxon>
        <taxon>Spirurina</taxon>
        <taxon>Spiruromorpha</taxon>
        <taxon>Thelazioidea</taxon>
        <taxon>Thelaziidae</taxon>
        <taxon>Thelazia</taxon>
    </lineage>
</organism>
<reference evidence="2 3" key="2">
    <citation type="submission" date="2018-11" db="EMBL/GenBank/DDBJ databases">
        <authorList>
            <consortium name="Pathogen Informatics"/>
        </authorList>
    </citation>
    <scope>NUCLEOTIDE SEQUENCE [LARGE SCALE GENOMIC DNA]</scope>
</reference>
<keyword evidence="1" id="KW-0472">Membrane</keyword>
<protein>
    <submittedName>
        <fullName evidence="4">Secreted protein</fullName>
    </submittedName>
</protein>
<evidence type="ECO:0000313" key="3">
    <source>
        <dbReference type="Proteomes" id="UP000276776"/>
    </source>
</evidence>
<dbReference type="EMBL" id="UYYF01004390">
    <property type="protein sequence ID" value="VDN03430.1"/>
    <property type="molecule type" value="Genomic_DNA"/>
</dbReference>
<dbReference type="Proteomes" id="UP000276776">
    <property type="component" value="Unassembled WGS sequence"/>
</dbReference>
<sequence>MIQYFTSILPTITISVAIIISIAIVLSCTVRKTKQRAYRPGHLPDFEDPDSKEADTYYGMRSAVAFPTKELTESWTASLVLLSFELLESSNRKADFLV</sequence>
<dbReference type="OrthoDB" id="5875384at2759"/>
<accession>A0A0N5D017</accession>
<name>A0A0N5D017_THECL</name>
<gene>
    <name evidence="2" type="ORF">TCLT_LOCUS6108</name>
</gene>
<reference evidence="4" key="1">
    <citation type="submission" date="2017-02" db="UniProtKB">
        <authorList>
            <consortium name="WormBaseParasite"/>
        </authorList>
    </citation>
    <scope>IDENTIFICATION</scope>
</reference>
<proteinExistence type="predicted"/>
<evidence type="ECO:0000313" key="4">
    <source>
        <dbReference type="WBParaSite" id="TCLT_0000611901-mRNA-1"/>
    </source>
</evidence>
<dbReference type="AlphaFoldDB" id="A0A0N5D017"/>
<evidence type="ECO:0000256" key="1">
    <source>
        <dbReference type="SAM" id="Phobius"/>
    </source>
</evidence>
<dbReference type="WBParaSite" id="TCLT_0000611901-mRNA-1">
    <property type="protein sequence ID" value="TCLT_0000611901-mRNA-1"/>
    <property type="gene ID" value="TCLT_0000611901"/>
</dbReference>
<keyword evidence="1" id="KW-1133">Transmembrane helix</keyword>
<keyword evidence="1" id="KW-0812">Transmembrane</keyword>